<keyword evidence="2" id="KW-0285">Flavoprotein</keyword>
<comment type="caution">
    <text evidence="11">The sequence shown here is derived from an EMBL/GenBank/DDBJ whole genome shotgun (WGS) entry which is preliminary data.</text>
</comment>
<dbReference type="Gene3D" id="3.30.70.2740">
    <property type="match status" value="1"/>
</dbReference>
<keyword evidence="12" id="KW-1185">Reference proteome</keyword>
<feature type="domain" description="FAD-binding PCMH-type" evidence="10">
    <location>
        <begin position="103"/>
        <end position="319"/>
    </location>
</feature>
<dbReference type="InterPro" id="IPR016164">
    <property type="entry name" value="FAD-linked_Oxase-like_C"/>
</dbReference>
<dbReference type="GO" id="GO:0008720">
    <property type="term" value="F:D-lactate dehydrogenase (NAD+) activity"/>
    <property type="evidence" value="ECO:0007669"/>
    <property type="project" value="TreeGrafter"/>
</dbReference>
<dbReference type="SUPFAM" id="SSF46548">
    <property type="entry name" value="alpha-helical ferredoxin"/>
    <property type="match status" value="1"/>
</dbReference>
<dbReference type="SUPFAM" id="SSF56176">
    <property type="entry name" value="FAD-binding/transporter-associated domain-like"/>
    <property type="match status" value="1"/>
</dbReference>
<dbReference type="InterPro" id="IPR004113">
    <property type="entry name" value="FAD-bd_oxidored_4_C"/>
</dbReference>
<evidence type="ECO:0000256" key="4">
    <source>
        <dbReference type="ARBA" id="ARBA00022827"/>
    </source>
</evidence>
<feature type="region of interest" description="Disordered" evidence="8">
    <location>
        <begin position="772"/>
        <end position="800"/>
    </location>
</feature>
<dbReference type="InterPro" id="IPR004017">
    <property type="entry name" value="Cys_rich_dom"/>
</dbReference>
<keyword evidence="3" id="KW-0479">Metal-binding</keyword>
<dbReference type="PROSITE" id="PS51379">
    <property type="entry name" value="4FE4S_FER_2"/>
    <property type="match status" value="1"/>
</dbReference>
<dbReference type="InterPro" id="IPR016166">
    <property type="entry name" value="FAD-bd_PCMH"/>
</dbReference>
<accession>A0A939LS00</accession>
<dbReference type="Pfam" id="PF13183">
    <property type="entry name" value="Fer4_8"/>
    <property type="match status" value="1"/>
</dbReference>
<dbReference type="Proteomes" id="UP000664209">
    <property type="component" value="Unassembled WGS sequence"/>
</dbReference>
<feature type="region of interest" description="Disordered" evidence="8">
    <location>
        <begin position="1"/>
        <end position="64"/>
    </location>
</feature>
<evidence type="ECO:0000256" key="2">
    <source>
        <dbReference type="ARBA" id="ARBA00022630"/>
    </source>
</evidence>
<evidence type="ECO:0000256" key="7">
    <source>
        <dbReference type="ARBA" id="ARBA00023014"/>
    </source>
</evidence>
<dbReference type="PROSITE" id="PS00198">
    <property type="entry name" value="4FE4S_FER_1"/>
    <property type="match status" value="1"/>
</dbReference>
<gene>
    <name evidence="11" type="ORF">J4G33_14390</name>
</gene>
<dbReference type="InterPro" id="IPR017896">
    <property type="entry name" value="4Fe4S_Fe-S-bd"/>
</dbReference>
<dbReference type="GO" id="GO:0071949">
    <property type="term" value="F:FAD binding"/>
    <property type="evidence" value="ECO:0007669"/>
    <property type="project" value="InterPro"/>
</dbReference>
<evidence type="ECO:0000313" key="12">
    <source>
        <dbReference type="Proteomes" id="UP000664209"/>
    </source>
</evidence>
<dbReference type="Pfam" id="PF02913">
    <property type="entry name" value="FAD-oxidase_C"/>
    <property type="match status" value="1"/>
</dbReference>
<protein>
    <submittedName>
        <fullName evidence="11">FAD-binding protein</fullName>
    </submittedName>
</protein>
<dbReference type="SUPFAM" id="SSF55103">
    <property type="entry name" value="FAD-linked oxidases, C-terminal domain"/>
    <property type="match status" value="1"/>
</dbReference>
<evidence type="ECO:0000256" key="3">
    <source>
        <dbReference type="ARBA" id="ARBA00022723"/>
    </source>
</evidence>
<keyword evidence="7" id="KW-0411">Iron-sulfur</keyword>
<dbReference type="GO" id="GO:0004458">
    <property type="term" value="F:D-lactate dehydrogenase (cytochrome) activity"/>
    <property type="evidence" value="ECO:0007669"/>
    <property type="project" value="TreeGrafter"/>
</dbReference>
<dbReference type="AlphaFoldDB" id="A0A939LS00"/>
<keyword evidence="5" id="KW-0560">Oxidoreductase</keyword>
<evidence type="ECO:0000313" key="11">
    <source>
        <dbReference type="EMBL" id="MBO1752998.1"/>
    </source>
</evidence>
<dbReference type="PANTHER" id="PTHR11748">
    <property type="entry name" value="D-LACTATE DEHYDROGENASE"/>
    <property type="match status" value="1"/>
</dbReference>
<dbReference type="Gene3D" id="3.30.465.10">
    <property type="match status" value="1"/>
</dbReference>
<dbReference type="EMBL" id="JAGEMK010000009">
    <property type="protein sequence ID" value="MBO1752998.1"/>
    <property type="molecule type" value="Genomic_DNA"/>
</dbReference>
<evidence type="ECO:0000259" key="9">
    <source>
        <dbReference type="PROSITE" id="PS51379"/>
    </source>
</evidence>
<dbReference type="PANTHER" id="PTHR11748:SF119">
    <property type="entry name" value="D-2-HYDROXYGLUTARATE DEHYDROGENASE"/>
    <property type="match status" value="1"/>
</dbReference>
<dbReference type="InterPro" id="IPR016169">
    <property type="entry name" value="FAD-bd_PCMH_sub2"/>
</dbReference>
<reference evidence="11" key="1">
    <citation type="submission" date="2021-03" db="EMBL/GenBank/DDBJ databases">
        <title>Actinotalea soli sp. nov., isolated from soil.</title>
        <authorList>
            <person name="Ping W."/>
            <person name="Zhang J."/>
        </authorList>
    </citation>
    <scope>NUCLEOTIDE SEQUENCE</scope>
    <source>
        <strain evidence="11">BY-33</strain>
    </source>
</reference>
<evidence type="ECO:0000256" key="5">
    <source>
        <dbReference type="ARBA" id="ARBA00023002"/>
    </source>
</evidence>
<proteinExistence type="predicted"/>
<dbReference type="InterPro" id="IPR017900">
    <property type="entry name" value="4Fe4S_Fe_S_CS"/>
</dbReference>
<keyword evidence="6" id="KW-0408">Iron</keyword>
<evidence type="ECO:0000256" key="8">
    <source>
        <dbReference type="SAM" id="MobiDB-lite"/>
    </source>
</evidence>
<evidence type="ECO:0000256" key="6">
    <source>
        <dbReference type="ARBA" id="ARBA00023004"/>
    </source>
</evidence>
<dbReference type="GO" id="GO:1903457">
    <property type="term" value="P:lactate catabolic process"/>
    <property type="evidence" value="ECO:0007669"/>
    <property type="project" value="TreeGrafter"/>
</dbReference>
<evidence type="ECO:0000259" key="10">
    <source>
        <dbReference type="PROSITE" id="PS51387"/>
    </source>
</evidence>
<comment type="cofactor">
    <cofactor evidence="1">
        <name>FAD</name>
        <dbReference type="ChEBI" id="CHEBI:57692"/>
    </cofactor>
</comment>
<dbReference type="Pfam" id="PF01565">
    <property type="entry name" value="FAD_binding_4"/>
    <property type="match status" value="1"/>
</dbReference>
<feature type="compositionally biased region" description="Low complexity" evidence="8">
    <location>
        <begin position="791"/>
        <end position="800"/>
    </location>
</feature>
<name>A0A939LS00_9CELL</name>
<dbReference type="PROSITE" id="PS51387">
    <property type="entry name" value="FAD_PCMH"/>
    <property type="match status" value="1"/>
</dbReference>
<evidence type="ECO:0000256" key="1">
    <source>
        <dbReference type="ARBA" id="ARBA00001974"/>
    </source>
</evidence>
<dbReference type="GO" id="GO:0051536">
    <property type="term" value="F:iron-sulfur cluster binding"/>
    <property type="evidence" value="ECO:0007669"/>
    <property type="project" value="UniProtKB-KW"/>
</dbReference>
<dbReference type="GO" id="GO:0046872">
    <property type="term" value="F:metal ion binding"/>
    <property type="evidence" value="ECO:0007669"/>
    <property type="project" value="UniProtKB-KW"/>
</dbReference>
<organism evidence="11 12">
    <name type="scientific">Actinotalea soli</name>
    <dbReference type="NCBI Taxonomy" id="2819234"/>
    <lineage>
        <taxon>Bacteria</taxon>
        <taxon>Bacillati</taxon>
        <taxon>Actinomycetota</taxon>
        <taxon>Actinomycetes</taxon>
        <taxon>Micrococcales</taxon>
        <taxon>Cellulomonadaceae</taxon>
        <taxon>Actinotalea</taxon>
    </lineage>
</organism>
<feature type="domain" description="4Fe-4S ferredoxin-type" evidence="9">
    <location>
        <begin position="655"/>
        <end position="686"/>
    </location>
</feature>
<keyword evidence="4" id="KW-0274">FAD</keyword>
<dbReference type="InterPro" id="IPR006094">
    <property type="entry name" value="Oxid_FAD_bind_N"/>
</dbReference>
<feature type="compositionally biased region" description="Low complexity" evidence="8">
    <location>
        <begin position="44"/>
        <end position="64"/>
    </location>
</feature>
<dbReference type="Pfam" id="PF02754">
    <property type="entry name" value="CCG"/>
    <property type="match status" value="1"/>
</dbReference>
<dbReference type="InterPro" id="IPR036318">
    <property type="entry name" value="FAD-bd_PCMH-like_sf"/>
</dbReference>
<sequence>MGFSLGWSPQAHPGGAGPHLRTRHIGGPEHEIAPAGPVLRRSRTSPTPRTTAWQDRPVATTTPAPGTALETRELVALLRAAVRGEVDDSSRRRAEYSTDASNYRVPPRVVVIPRDVDDLVAVTEVARATGVPLTARGGGTSVAGNAVGPGIVVDTSRHLTAIGEIDPEARTAVVEPGVVMSSLQAAARPHGLRFGPDPSTQNRATLGGMIGNNACGPHAVAYGRTADNVVALDVVDGQGRRWTAGRGEGALDVVPGLSSLVTANLSTIRTDLGRFGRQVSGYSLEHLLPEKGHDLAKMLVGTEGTLVTVLGATVSLVPIADAAVLVVLGYPDMPSAADAVPALLAHEPLAVEGLDARLVDVVRRHRGEAHVPALPPGAGWLMVEMGGATREEALERARAMAADAGTTAARVIPPGAEASAMWQIRADGAGLAGRTPDGAQAWPGWEDAAVPPERLGAYLRDFERLMAEHGVDGLPYGHFGDGCIHVRIGLPLERAQDVAGFRRFMTESAQLVASHGGSLSGEHGDGRARSELLSIMYSGEVIDLFGGVKQLFDPADGLNPGVLVAPRAIDADLRRPHALPLAAAGGFSFAHDGGDFTTAVHRCVGVGKCRADSSASGGFMCPSYLATRDEKDSTRGRARVLQEMANGTLVGDGWRSAEVHEALDLCLSCKACSSDCPAGVDMAQYKAEVLHRTYQGRLRPLNHYALGWLPRWSRLVGRLRLGRVANAVLGVRPVARLVLGLGGMDTRRSIPSFAPTSFRTWWSRQVADGERRGAVDGRAAHGTQGLGEGTAGSASHASGGVDPARRVVLWTDSFSDGFDPEVPRAMIAVLQDAGYEVIIPDGQACCGLTWISTGQLTGARQQLTQLLSVLGPYAVNGIPIVGVEPSCTAVLRSDLLDLLPDDPRAVAVAGETRTLAELLTAPAPLGPGSWTPPRLDDVEVLAQPHCHQHSVMGYDADRALLQAAGATVTTLAGCCGLAGNFGMEKGHYDVSVAVAERALLPALREAAPGTVFLADGFSCRTQADQLAGEEGTHLAQLLASRISSATRAG</sequence>